<evidence type="ECO:0000313" key="2">
    <source>
        <dbReference type="Proteomes" id="UP001299012"/>
    </source>
</evidence>
<reference evidence="1 2" key="1">
    <citation type="submission" date="2022-01" db="EMBL/GenBank/DDBJ databases">
        <title>Draft Genome Sequences of Seven Type Strains of the Genus Streptomyces.</title>
        <authorList>
            <person name="Aziz S."/>
            <person name="Coretto E."/>
            <person name="Chronakova A."/>
            <person name="Sproer C."/>
            <person name="Huber K."/>
            <person name="Nouioui I."/>
            <person name="Gross H."/>
        </authorList>
    </citation>
    <scope>NUCLEOTIDE SEQUENCE [LARGE SCALE GENOMIC DNA]</scope>
    <source>
        <strain evidence="1 2">DSM 41685</strain>
    </source>
</reference>
<comment type="caution">
    <text evidence="1">The sequence shown here is derived from an EMBL/GenBank/DDBJ whole genome shotgun (WGS) entry which is preliminary data.</text>
</comment>
<protein>
    <submittedName>
        <fullName evidence="1">Uncharacterized protein</fullName>
    </submittedName>
</protein>
<dbReference type="EMBL" id="JAKKZF010000094">
    <property type="protein sequence ID" value="MCG0066027.1"/>
    <property type="molecule type" value="Genomic_DNA"/>
</dbReference>
<dbReference type="Proteomes" id="UP001299012">
    <property type="component" value="Unassembled WGS sequence"/>
</dbReference>
<organism evidence="1 2">
    <name type="scientific">Streptomyces tricolor</name>
    <dbReference type="NCBI Taxonomy" id="68277"/>
    <lineage>
        <taxon>Bacteria</taxon>
        <taxon>Bacillati</taxon>
        <taxon>Actinomycetota</taxon>
        <taxon>Actinomycetes</taxon>
        <taxon>Kitasatosporales</taxon>
        <taxon>Streptomycetaceae</taxon>
        <taxon>Streptomyces</taxon>
        <taxon>Streptomyces violaceoruber group</taxon>
    </lineage>
</organism>
<name>A0ABS9JKD1_9ACTN</name>
<gene>
    <name evidence="1" type="ORF">L0F81_22465</name>
</gene>
<proteinExistence type="predicted"/>
<keyword evidence="2" id="KW-1185">Reference proteome</keyword>
<accession>A0ABS9JKD1</accession>
<sequence>MTVLGILASAALAGYIQRFGDRRTREHAHRQEVTRAVAELLEAIVRHREVHWLAVESRRADVGETEERMPCASAGAAGVFLCCTCPRTDGRVILTPPRTSSARSAPMAAAGQRAGVTVEGNVRAGVECLRERAYSPVSMLRLQRILSATQSVTYRQR</sequence>
<dbReference type="RefSeq" id="WP_158103069.1">
    <property type="nucleotide sequence ID" value="NZ_JAKKZF010000094.1"/>
</dbReference>
<evidence type="ECO:0000313" key="1">
    <source>
        <dbReference type="EMBL" id="MCG0066027.1"/>
    </source>
</evidence>